<reference evidence="1" key="2">
    <citation type="submission" date="2025-09" db="UniProtKB">
        <authorList>
            <consortium name="Ensembl"/>
        </authorList>
    </citation>
    <scope>IDENTIFICATION</scope>
</reference>
<evidence type="ECO:0000313" key="1">
    <source>
        <dbReference type="Ensembl" id="ENSACIP00000005568.1"/>
    </source>
</evidence>
<evidence type="ECO:0000313" key="2">
    <source>
        <dbReference type="Proteomes" id="UP000261340"/>
    </source>
</evidence>
<sequence length="101" mass="11088">FNGWGAKRKISSIGFSNILRLCLRMLQQRTINTAADLQQSRVQKRGKIPHTFPFEASGIPEGSGTVLLRCLIDRGSVKSDSLFCSLSGDLPCHASPVSRTR</sequence>
<name>A0A3Q0R6L4_AMPCI</name>
<organism evidence="1 2">
    <name type="scientific">Amphilophus citrinellus</name>
    <name type="common">Midas cichlid</name>
    <name type="synonym">Cichlasoma citrinellum</name>
    <dbReference type="NCBI Taxonomy" id="61819"/>
    <lineage>
        <taxon>Eukaryota</taxon>
        <taxon>Metazoa</taxon>
        <taxon>Chordata</taxon>
        <taxon>Craniata</taxon>
        <taxon>Vertebrata</taxon>
        <taxon>Euteleostomi</taxon>
        <taxon>Actinopterygii</taxon>
        <taxon>Neopterygii</taxon>
        <taxon>Teleostei</taxon>
        <taxon>Neoteleostei</taxon>
        <taxon>Acanthomorphata</taxon>
        <taxon>Ovalentaria</taxon>
        <taxon>Cichlomorphae</taxon>
        <taxon>Cichliformes</taxon>
        <taxon>Cichlidae</taxon>
        <taxon>New World cichlids</taxon>
        <taxon>Cichlasomatinae</taxon>
        <taxon>Heroini</taxon>
        <taxon>Amphilophus</taxon>
    </lineage>
</organism>
<reference evidence="1" key="1">
    <citation type="submission" date="2025-08" db="UniProtKB">
        <authorList>
            <consortium name="Ensembl"/>
        </authorList>
    </citation>
    <scope>IDENTIFICATION</scope>
</reference>
<proteinExistence type="predicted"/>
<dbReference type="AlphaFoldDB" id="A0A3Q0R6L4"/>
<dbReference type="Ensembl" id="ENSACIT00000005736.1">
    <property type="protein sequence ID" value="ENSACIP00000005568.1"/>
    <property type="gene ID" value="ENSACIG00000004397.1"/>
</dbReference>
<dbReference type="Proteomes" id="UP000261340">
    <property type="component" value="Unplaced"/>
</dbReference>
<keyword evidence="2" id="KW-1185">Reference proteome</keyword>
<accession>A0A3Q0R6L4</accession>
<protein>
    <submittedName>
        <fullName evidence="1">Uncharacterized protein</fullName>
    </submittedName>
</protein>